<dbReference type="PaxDb" id="4097-A0A1S3XS92"/>
<comment type="subcellular location">
    <subcellularLocation>
        <location evidence="1 9">Endoplasmic reticulum membrane</location>
        <topology evidence="1 9">Multi-pass membrane protein</topology>
    </subcellularLocation>
</comment>
<dbReference type="GO" id="GO:0006488">
    <property type="term" value="P:dolichol-linked oligosaccharide biosynthetic process"/>
    <property type="evidence" value="ECO:0007669"/>
    <property type="project" value="InterPro"/>
</dbReference>
<evidence type="ECO:0000256" key="7">
    <source>
        <dbReference type="ARBA" id="ARBA00023136"/>
    </source>
</evidence>
<dbReference type="STRING" id="4097.A0A1S3XS92"/>
<dbReference type="RefSeq" id="XP_016442819.1">
    <property type="nucleotide sequence ID" value="XM_016587333.1"/>
</dbReference>
<keyword evidence="7 9" id="KW-0472">Membrane</keyword>
<evidence type="ECO:0000313" key="13">
    <source>
        <dbReference type="RefSeq" id="XP_016442822.1"/>
    </source>
</evidence>
<organism evidence="12">
    <name type="scientific">Nicotiana tabacum</name>
    <name type="common">Common tobacco</name>
    <dbReference type="NCBI Taxonomy" id="4097"/>
    <lineage>
        <taxon>Eukaryota</taxon>
        <taxon>Viridiplantae</taxon>
        <taxon>Streptophyta</taxon>
        <taxon>Embryophyta</taxon>
        <taxon>Tracheophyta</taxon>
        <taxon>Spermatophyta</taxon>
        <taxon>Magnoliopsida</taxon>
        <taxon>eudicotyledons</taxon>
        <taxon>Gunneridae</taxon>
        <taxon>Pentapetalae</taxon>
        <taxon>asterids</taxon>
        <taxon>lamiids</taxon>
        <taxon>Solanales</taxon>
        <taxon>Solanaceae</taxon>
        <taxon>Nicotianoideae</taxon>
        <taxon>Nicotianeae</taxon>
        <taxon>Nicotiana</taxon>
    </lineage>
</organism>
<comment type="caution">
    <text evidence="9">Lacks conserved residue(s) required for the propagation of feature annotation.</text>
</comment>
<keyword evidence="6 9" id="KW-1133">Transmembrane helix</keyword>
<evidence type="ECO:0000256" key="9">
    <source>
        <dbReference type="RuleBase" id="RU365067"/>
    </source>
</evidence>
<dbReference type="InterPro" id="IPR007594">
    <property type="entry name" value="RFT1"/>
</dbReference>
<dbReference type="PANTHER" id="PTHR13117">
    <property type="entry name" value="ENDOPLASMIC RETICULUM MULTISPAN TRANSMEMBRANE PROTEIN-RELATED"/>
    <property type="match status" value="1"/>
</dbReference>
<dbReference type="RefSeq" id="XP_016442820.1">
    <property type="nucleotide sequence ID" value="XM_016587334.1"/>
</dbReference>
<gene>
    <name evidence="10 11 12 13" type="primary">LOC107768230</name>
</gene>
<comment type="pathway">
    <text evidence="2">Protein modification; protein glycosylation.</text>
</comment>
<dbReference type="GO" id="GO:0005789">
    <property type="term" value="C:endoplasmic reticulum membrane"/>
    <property type="evidence" value="ECO:0007669"/>
    <property type="project" value="UniProtKB-SubCell"/>
</dbReference>
<evidence type="ECO:0000256" key="4">
    <source>
        <dbReference type="ARBA" id="ARBA00022692"/>
    </source>
</evidence>
<comment type="function">
    <text evidence="8 9">Intramembrane glycolipid transporter that operates in the biosynthetic pathway of dolichol-linked oligosaccharides, the glycan precursors employed in protein asparagine (N)-glycosylation. The sequential addition of sugars to dolichol pyrophosphate produces dolichol-linked oligosaccharides containing fourteen sugars, including two GlcNAcs, nine mannoses and three glucoses. Once assembled, the oligosaccharide is transferred from the lipid to nascent proteins by oligosaccharyltransferases. The assembly of dolichol-linked oligosaccharides begins on the cytosolic side of the endoplasmic reticulum membrane and finishes in its lumen. RFT1 could mediate the translocation of the cytosolically oriented intermediate DolPP-GlcNAc2Man5, produced by ALG11, into the ER lumen where dolichol-linked oligosaccharides assembly continues. However, the intramembrane lipid transporter activity could not be confirmed in vitro.</text>
</comment>
<comment type="similarity">
    <text evidence="3 9">Belongs to the RFT1 family.</text>
</comment>
<feature type="transmembrane region" description="Helical" evidence="9">
    <location>
        <begin position="99"/>
        <end position="121"/>
    </location>
</feature>
<evidence type="ECO:0000256" key="6">
    <source>
        <dbReference type="ARBA" id="ARBA00022989"/>
    </source>
</evidence>
<evidence type="ECO:0000256" key="3">
    <source>
        <dbReference type="ARBA" id="ARBA00010288"/>
    </source>
</evidence>
<dbReference type="RefSeq" id="XP_016442821.1">
    <property type="nucleotide sequence ID" value="XM_016587335.1"/>
</dbReference>
<evidence type="ECO:0000256" key="2">
    <source>
        <dbReference type="ARBA" id="ARBA00004922"/>
    </source>
</evidence>
<proteinExistence type="inferred from homology"/>
<keyword evidence="4 9" id="KW-0812">Transmembrane</keyword>
<evidence type="ECO:0000256" key="8">
    <source>
        <dbReference type="ARBA" id="ARBA00045912"/>
    </source>
</evidence>
<dbReference type="Pfam" id="PF04506">
    <property type="entry name" value="Rft-1"/>
    <property type="match status" value="1"/>
</dbReference>
<dbReference type="PANTHER" id="PTHR13117:SF5">
    <property type="entry name" value="PROTEIN RFT1 HOMOLOG"/>
    <property type="match status" value="1"/>
</dbReference>
<protein>
    <recommendedName>
        <fullName evidence="9">Protein RFT1 homolog</fullName>
    </recommendedName>
</protein>
<evidence type="ECO:0000313" key="11">
    <source>
        <dbReference type="RefSeq" id="XP_016442820.1"/>
    </source>
</evidence>
<feature type="transmembrane region" description="Helical" evidence="9">
    <location>
        <begin position="52"/>
        <end position="70"/>
    </location>
</feature>
<reference evidence="10 11" key="1">
    <citation type="submission" date="2025-04" db="UniProtKB">
        <authorList>
            <consortium name="RefSeq"/>
        </authorList>
    </citation>
    <scope>IDENTIFICATION</scope>
</reference>
<keyword evidence="5" id="KW-0256">Endoplasmic reticulum</keyword>
<dbReference type="RefSeq" id="XP_016442822.1">
    <property type="nucleotide sequence ID" value="XM_016587336.1"/>
</dbReference>
<accession>A0A1S3XS92</accession>
<evidence type="ECO:0000313" key="12">
    <source>
        <dbReference type="RefSeq" id="XP_016442821.1"/>
    </source>
</evidence>
<evidence type="ECO:0000256" key="5">
    <source>
        <dbReference type="ARBA" id="ARBA00022824"/>
    </source>
</evidence>
<dbReference type="OMA" id="CACVELI"/>
<feature type="transmembrane region" description="Helical" evidence="9">
    <location>
        <begin position="133"/>
        <end position="152"/>
    </location>
</feature>
<feature type="transmembrane region" description="Helical" evidence="9">
    <location>
        <begin position="21"/>
        <end position="40"/>
    </location>
</feature>
<dbReference type="OrthoDB" id="9979195at2759"/>
<sequence>MSKSSSQSTENGDRSANLSHTFKYLLATQFLSRGIPFIFNSWIVRHLTEEDYALYAVQFHLFITCVLFLSREGFRRACMRADIYCGGSLRENAAKLLRVAWMTLPLGIIVTFAGCLFVLWWQELSYSSQYAQAIWINGFACILELLAEPFYILSQNLLLLKLRLIVESAATLSRCIATYMLIVKLPGMVNNY</sequence>
<dbReference type="KEGG" id="nta:107768230"/>
<name>A0A1S3XS92_TOBAC</name>
<evidence type="ECO:0000256" key="1">
    <source>
        <dbReference type="ARBA" id="ARBA00004477"/>
    </source>
</evidence>
<dbReference type="AlphaFoldDB" id="A0A1S3XS92"/>
<evidence type="ECO:0000313" key="10">
    <source>
        <dbReference type="RefSeq" id="XP_016442819.1"/>
    </source>
</evidence>